<evidence type="ECO:0000256" key="2">
    <source>
        <dbReference type="ARBA" id="ARBA00022763"/>
    </source>
</evidence>
<dbReference type="Pfam" id="PF02132">
    <property type="entry name" value="RecR_ZnF"/>
    <property type="match status" value="1"/>
</dbReference>
<evidence type="ECO:0000313" key="9">
    <source>
        <dbReference type="EMBL" id="BBB32987.1"/>
    </source>
</evidence>
<sequence length="202" mass="22459">MRGYPLKIKRVIENLQKLPGIGVKTAERLAMSLLRRSKKDSIELAESIKDMVMNVKYCSKCRNFSESDVCDICSSPSREKNIICVVEQPEDFFAIERAGEYRGIYFILHGSISPIEGIGAEELGIDYLVKRVKNEGIREVIIATDPDVSGEATAIYIARLLQDTDAVVSRIALGIPAGGHIGYADEITMIKALEGRRRIILE</sequence>
<evidence type="ECO:0000256" key="1">
    <source>
        <dbReference type="ARBA" id="ARBA00022723"/>
    </source>
</evidence>
<dbReference type="SUPFAM" id="SSF111304">
    <property type="entry name" value="Recombination protein RecR"/>
    <property type="match status" value="1"/>
</dbReference>
<evidence type="ECO:0000256" key="3">
    <source>
        <dbReference type="ARBA" id="ARBA00022771"/>
    </source>
</evidence>
<dbReference type="InterPro" id="IPR006171">
    <property type="entry name" value="TOPRIM_dom"/>
</dbReference>
<dbReference type="Gene3D" id="3.30.60.80">
    <property type="match status" value="1"/>
</dbReference>
<evidence type="ECO:0000259" key="8">
    <source>
        <dbReference type="PROSITE" id="PS50880"/>
    </source>
</evidence>
<dbReference type="HAMAP" id="MF_00017">
    <property type="entry name" value="RecR"/>
    <property type="match status" value="1"/>
</dbReference>
<evidence type="ECO:0000256" key="6">
    <source>
        <dbReference type="ARBA" id="ARBA00023204"/>
    </source>
</evidence>
<organism evidence="9 10">
    <name type="scientific">Thermotomaculum hydrothermale</name>
    <dbReference type="NCBI Taxonomy" id="981385"/>
    <lineage>
        <taxon>Bacteria</taxon>
        <taxon>Pseudomonadati</taxon>
        <taxon>Acidobacteriota</taxon>
        <taxon>Holophagae</taxon>
        <taxon>Thermotomaculales</taxon>
        <taxon>Thermotomaculaceae</taxon>
        <taxon>Thermotomaculum</taxon>
    </lineage>
</organism>
<dbReference type="PANTHER" id="PTHR30446:SF0">
    <property type="entry name" value="RECOMBINATION PROTEIN RECR"/>
    <property type="match status" value="1"/>
</dbReference>
<keyword evidence="6 7" id="KW-0234">DNA repair</keyword>
<dbReference type="InterPro" id="IPR034137">
    <property type="entry name" value="TOPRIM_RecR"/>
</dbReference>
<dbReference type="Pfam" id="PF21176">
    <property type="entry name" value="RecR_HhH"/>
    <property type="match status" value="1"/>
</dbReference>
<dbReference type="Gene3D" id="3.40.1360.10">
    <property type="match status" value="1"/>
</dbReference>
<comment type="function">
    <text evidence="7">May play a role in DNA repair. It seems to be involved in an RecBC-independent recombinational process of DNA repair. It may act with RecF and RecO.</text>
</comment>
<keyword evidence="4 7" id="KW-0862">Zinc</keyword>
<dbReference type="InterPro" id="IPR015967">
    <property type="entry name" value="Rcmb_RecR_Znf"/>
</dbReference>
<dbReference type="GO" id="GO:0003677">
    <property type="term" value="F:DNA binding"/>
    <property type="evidence" value="ECO:0007669"/>
    <property type="project" value="UniProtKB-UniRule"/>
</dbReference>
<protein>
    <recommendedName>
        <fullName evidence="7">Recombination protein RecR</fullName>
    </recommendedName>
</protein>
<dbReference type="Pfam" id="PF13662">
    <property type="entry name" value="Toprim_4"/>
    <property type="match status" value="1"/>
</dbReference>
<evidence type="ECO:0000256" key="7">
    <source>
        <dbReference type="HAMAP-Rule" id="MF_00017"/>
    </source>
</evidence>
<evidence type="ECO:0000313" key="10">
    <source>
        <dbReference type="Proteomes" id="UP000595564"/>
    </source>
</evidence>
<dbReference type="SMART" id="SM00493">
    <property type="entry name" value="TOPRIM"/>
    <property type="match status" value="1"/>
</dbReference>
<proteinExistence type="inferred from homology"/>
<dbReference type="Pfam" id="PF21175">
    <property type="entry name" value="RecR_C"/>
    <property type="match status" value="1"/>
</dbReference>
<keyword evidence="10" id="KW-1185">Reference proteome</keyword>
<dbReference type="InterPro" id="IPR000093">
    <property type="entry name" value="DNA_Rcmb_RecR"/>
</dbReference>
<keyword evidence="1 7" id="KW-0479">Metal-binding</keyword>
<dbReference type="EMBL" id="AP017470">
    <property type="protein sequence ID" value="BBB32987.1"/>
    <property type="molecule type" value="Genomic_DNA"/>
</dbReference>
<keyword evidence="3 7" id="KW-0863">Zinc-finger</keyword>
<dbReference type="GO" id="GO:0006281">
    <property type="term" value="P:DNA repair"/>
    <property type="evidence" value="ECO:0007669"/>
    <property type="project" value="UniProtKB-UniRule"/>
</dbReference>
<gene>
    <name evidence="7 9" type="primary">recR</name>
    <name evidence="9" type="ORF">TTHT_1479</name>
</gene>
<dbReference type="Gene3D" id="1.10.8.420">
    <property type="entry name" value="RecR Domain 1"/>
    <property type="match status" value="1"/>
</dbReference>
<dbReference type="KEGG" id="thyd:TTHT_1479"/>
<dbReference type="PANTHER" id="PTHR30446">
    <property type="entry name" value="RECOMBINATION PROTEIN RECR"/>
    <property type="match status" value="1"/>
</dbReference>
<reference evidence="9 10" key="1">
    <citation type="journal article" date="2012" name="Extremophiles">
        <title>Thermotomaculum hydrothermale gen. nov., sp. nov., a novel heterotrophic thermophile within the phylum Acidobacteria from a deep-sea hydrothermal vent chimney in the Southern Okinawa Trough.</title>
        <authorList>
            <person name="Izumi H."/>
            <person name="Nunoura T."/>
            <person name="Miyazaki M."/>
            <person name="Mino S."/>
            <person name="Toki T."/>
            <person name="Takai K."/>
            <person name="Sako Y."/>
            <person name="Sawabe T."/>
            <person name="Nakagawa S."/>
        </authorList>
    </citation>
    <scope>NUCLEOTIDE SEQUENCE [LARGE SCALE GENOMIC DNA]</scope>
    <source>
        <strain evidence="9 10">AC55</strain>
    </source>
</reference>
<dbReference type="GO" id="GO:0006310">
    <property type="term" value="P:DNA recombination"/>
    <property type="evidence" value="ECO:0007669"/>
    <property type="project" value="UniProtKB-UniRule"/>
</dbReference>
<name>A0A7R6SZQ5_9BACT</name>
<dbReference type="NCBIfam" id="TIGR00615">
    <property type="entry name" value="recR"/>
    <property type="match status" value="1"/>
</dbReference>
<keyword evidence="5 7" id="KW-0233">DNA recombination</keyword>
<feature type="domain" description="Toprim" evidence="8">
    <location>
        <begin position="81"/>
        <end position="176"/>
    </location>
</feature>
<comment type="similarity">
    <text evidence="7">Belongs to the RecR family.</text>
</comment>
<accession>A0A7R6SZQ5</accession>
<dbReference type="GO" id="GO:0008270">
    <property type="term" value="F:zinc ion binding"/>
    <property type="evidence" value="ECO:0007669"/>
    <property type="project" value="UniProtKB-KW"/>
</dbReference>
<dbReference type="InterPro" id="IPR023627">
    <property type="entry name" value="Rcmb_RecR"/>
</dbReference>
<feature type="zinc finger region" description="C4-type" evidence="7">
    <location>
        <begin position="58"/>
        <end position="73"/>
    </location>
</feature>
<evidence type="ECO:0000256" key="5">
    <source>
        <dbReference type="ARBA" id="ARBA00023172"/>
    </source>
</evidence>
<keyword evidence="2 7" id="KW-0227">DNA damage</keyword>
<dbReference type="Proteomes" id="UP000595564">
    <property type="component" value="Chromosome"/>
</dbReference>
<dbReference type="Gene3D" id="6.10.250.240">
    <property type="match status" value="1"/>
</dbReference>
<dbReference type="PROSITE" id="PS50880">
    <property type="entry name" value="TOPRIM"/>
    <property type="match status" value="1"/>
</dbReference>
<dbReference type="CDD" id="cd01025">
    <property type="entry name" value="TOPRIM_recR"/>
    <property type="match status" value="1"/>
</dbReference>
<dbReference type="AlphaFoldDB" id="A0A7R6SZQ5"/>
<evidence type="ECO:0000256" key="4">
    <source>
        <dbReference type="ARBA" id="ARBA00022833"/>
    </source>
</evidence>
<dbReference type="RefSeq" id="WP_201327286.1">
    <property type="nucleotide sequence ID" value="NZ_AP017470.1"/>
</dbReference>